<dbReference type="PROSITE" id="PS50211">
    <property type="entry name" value="DENN"/>
    <property type="match status" value="1"/>
</dbReference>
<dbReference type="InterPro" id="IPR037516">
    <property type="entry name" value="Tripartite_DENN"/>
</dbReference>
<evidence type="ECO:0000256" key="2">
    <source>
        <dbReference type="SAM" id="MobiDB-lite"/>
    </source>
</evidence>
<dbReference type="Gene3D" id="3.40.50.11500">
    <property type="match status" value="1"/>
</dbReference>
<dbReference type="InterPro" id="IPR051942">
    <property type="entry name" value="DENN_domain_containing_2"/>
</dbReference>
<dbReference type="SMART" id="SM00799">
    <property type="entry name" value="DENN"/>
    <property type="match status" value="1"/>
</dbReference>
<evidence type="ECO:0000313" key="6">
    <source>
        <dbReference type="Proteomes" id="UP000332933"/>
    </source>
</evidence>
<dbReference type="PANTHER" id="PTHR15288:SF0">
    <property type="entry name" value="UDENN DOMAIN-CONTAINING PROTEIN"/>
    <property type="match status" value="1"/>
</dbReference>
<feature type="region of interest" description="Disordered" evidence="2">
    <location>
        <begin position="585"/>
        <end position="609"/>
    </location>
</feature>
<dbReference type="Gene3D" id="3.30.450.200">
    <property type="match status" value="1"/>
</dbReference>
<feature type="compositionally biased region" description="Basic and acidic residues" evidence="2">
    <location>
        <begin position="111"/>
        <end position="121"/>
    </location>
</feature>
<reference evidence="4" key="2">
    <citation type="submission" date="2019-06" db="EMBL/GenBank/DDBJ databases">
        <title>Genomics analysis of Aphanomyces spp. identifies a new class of oomycete effector associated with host adaptation.</title>
        <authorList>
            <person name="Gaulin E."/>
        </authorList>
    </citation>
    <scope>NUCLEOTIDE SEQUENCE</scope>
    <source>
        <strain evidence="4">CBS 578.67</strain>
    </source>
</reference>
<dbReference type="PANTHER" id="PTHR15288">
    <property type="entry name" value="DENN DOMAIN-CONTAINING PROTEIN 2"/>
    <property type="match status" value="1"/>
</dbReference>
<evidence type="ECO:0000313" key="4">
    <source>
        <dbReference type="EMBL" id="KAF0719839.1"/>
    </source>
</evidence>
<gene>
    <name evidence="5" type="primary">Aste57867_759</name>
    <name evidence="4" type="ORF">As57867_000758</name>
    <name evidence="5" type="ORF">ASTE57867_759</name>
</gene>
<feature type="compositionally biased region" description="Low complexity" evidence="2">
    <location>
        <begin position="209"/>
        <end position="218"/>
    </location>
</feature>
<dbReference type="Proteomes" id="UP000332933">
    <property type="component" value="Unassembled WGS sequence"/>
</dbReference>
<feature type="coiled-coil region" evidence="1">
    <location>
        <begin position="23"/>
        <end position="87"/>
    </location>
</feature>
<feature type="region of interest" description="Disordered" evidence="2">
    <location>
        <begin position="102"/>
        <end position="136"/>
    </location>
</feature>
<evidence type="ECO:0000259" key="3">
    <source>
        <dbReference type="PROSITE" id="PS50211"/>
    </source>
</evidence>
<evidence type="ECO:0000256" key="1">
    <source>
        <dbReference type="SAM" id="Coils"/>
    </source>
</evidence>
<protein>
    <submittedName>
        <fullName evidence="5">Aste57867_759 protein</fullName>
    </submittedName>
</protein>
<dbReference type="InterPro" id="IPR043153">
    <property type="entry name" value="DENN_C"/>
</dbReference>
<name>A0A485K4F8_9STRA</name>
<dbReference type="EMBL" id="CAADRA010000045">
    <property type="protein sequence ID" value="VFT77983.1"/>
    <property type="molecule type" value="Genomic_DNA"/>
</dbReference>
<reference evidence="5 6" key="1">
    <citation type="submission" date="2019-03" db="EMBL/GenBank/DDBJ databases">
        <authorList>
            <person name="Gaulin E."/>
            <person name="Dumas B."/>
        </authorList>
    </citation>
    <scope>NUCLEOTIDE SEQUENCE [LARGE SCALE GENOMIC DNA]</scope>
    <source>
        <strain evidence="5">CBS 568.67</strain>
    </source>
</reference>
<dbReference type="OrthoDB" id="6019893at2759"/>
<accession>A0A485K4F8</accession>
<dbReference type="EMBL" id="VJMH01000045">
    <property type="protein sequence ID" value="KAF0719839.1"/>
    <property type="molecule type" value="Genomic_DNA"/>
</dbReference>
<feature type="domain" description="UDENN" evidence="3">
    <location>
        <begin position="204"/>
        <end position="609"/>
    </location>
</feature>
<keyword evidence="1" id="KW-0175">Coiled coil</keyword>
<dbReference type="AlphaFoldDB" id="A0A485K4F8"/>
<dbReference type="InterPro" id="IPR001194">
    <property type="entry name" value="cDENN_dom"/>
</dbReference>
<proteinExistence type="predicted"/>
<dbReference type="Pfam" id="PF02141">
    <property type="entry name" value="DENN"/>
    <property type="match status" value="1"/>
</dbReference>
<keyword evidence="6" id="KW-1185">Reference proteome</keyword>
<sequence>MENALADEQDEWRKNYLKEVHVSRSLAKRVEALEEKLEEEIEKHSHHDDDAPETPECTKCLVLERELDVLRARHKSLIEKFKLLEEELAYARRSPLMNLLSPKRRNAKPKHTTEEVLKPQQDEVDVPTESSSSRKRLPTRIDLDQACQSVFRQNNNIPHVLQAASSTCETELFHHGILFGYADDPMLPLSPRRGKDDASLGAWVGKMLKSPPTSPSSRTPRRKPKVMSVFPATSSLADVEPMMEFCFPHGDASVAFFDPSDEKPAVDLSFVVLLSGTQPAQNMYAMCVIPAARPLWCFCLVSVHPFFSLFFKLLHGIVDMCAAHAPQAVQVIFDDVLRRLHATAVPPMGGWCCFRLHPQHPLLTFHRPHTATARAEERQFVLEYTLPLLVSKVSLDHLLVLLGCLCTETKVLLLSDDPALLTACVLALRALLAPLAWAGVVITLLPPSLAEVLEAPVPVLAGQIAPAPRPATSSIVQLFLDSNCLVMHEHEMRALHELKLPRSEALQYELAADAATCFGQAITPQSLERNQVEACEHMSEAIHRHVEGLLEEHLVSAQAAPFFKRFHATQMYSVAAFEAAPSPEDEFAGNKSGCGSDLEGETTTYEVGQ</sequence>
<organism evidence="5 6">
    <name type="scientific">Aphanomyces stellatus</name>
    <dbReference type="NCBI Taxonomy" id="120398"/>
    <lineage>
        <taxon>Eukaryota</taxon>
        <taxon>Sar</taxon>
        <taxon>Stramenopiles</taxon>
        <taxon>Oomycota</taxon>
        <taxon>Saprolegniomycetes</taxon>
        <taxon>Saprolegniales</taxon>
        <taxon>Verrucalvaceae</taxon>
        <taxon>Aphanomyces</taxon>
    </lineage>
</organism>
<evidence type="ECO:0000313" key="5">
    <source>
        <dbReference type="EMBL" id="VFT77983.1"/>
    </source>
</evidence>
<feature type="region of interest" description="Disordered" evidence="2">
    <location>
        <begin position="205"/>
        <end position="224"/>
    </location>
</feature>